<gene>
    <name evidence="2" type="ORF">J0A69_16095</name>
</gene>
<protein>
    <submittedName>
        <fullName evidence="2">Alpha/beta hydrolase</fullName>
    </submittedName>
</protein>
<keyword evidence="2" id="KW-0378">Hydrolase</keyword>
<name>A0ABS3CIN8_9BACT</name>
<organism evidence="2 3">
    <name type="scientific">Algoriphagus pacificus</name>
    <dbReference type="NCBI Taxonomy" id="2811234"/>
    <lineage>
        <taxon>Bacteria</taxon>
        <taxon>Pseudomonadati</taxon>
        <taxon>Bacteroidota</taxon>
        <taxon>Cytophagia</taxon>
        <taxon>Cytophagales</taxon>
        <taxon>Cyclobacteriaceae</taxon>
        <taxon>Algoriphagus</taxon>
    </lineage>
</organism>
<dbReference type="PANTHER" id="PTHR43798">
    <property type="entry name" value="MONOACYLGLYCEROL LIPASE"/>
    <property type="match status" value="1"/>
</dbReference>
<dbReference type="Pfam" id="PF00561">
    <property type="entry name" value="Abhydrolase_1"/>
    <property type="match status" value="1"/>
</dbReference>
<dbReference type="SUPFAM" id="SSF53474">
    <property type="entry name" value="alpha/beta-Hydrolases"/>
    <property type="match status" value="1"/>
</dbReference>
<proteinExistence type="predicted"/>
<keyword evidence="3" id="KW-1185">Reference proteome</keyword>
<dbReference type="InterPro" id="IPR029058">
    <property type="entry name" value="AB_hydrolase_fold"/>
</dbReference>
<comment type="caution">
    <text evidence="2">The sequence shown here is derived from an EMBL/GenBank/DDBJ whole genome shotgun (WGS) entry which is preliminary data.</text>
</comment>
<dbReference type="Proteomes" id="UP000664480">
    <property type="component" value="Unassembled WGS sequence"/>
</dbReference>
<sequence>MKNQILISTLLVISIGNCFSQNEDDKSLKSKYIEVNGLQTHYLDFGGEGIPVILIHSEAWDAYTFKDFGPLLTQNNKVLAMTRPGYGQSDVGDYSVKFQGDHLIAFVDALNIEKAIFIGNSSVTSELTYLAENYPQRTAGLVYLSGLAGSWGIMNSDKYKADEMFSRASPTANSEKNNRKAITNARKSYLPKHFKYDSIKINVPALTFVAQNGRQGHENGVTSLVFIGSELMDDVIKTFPPSLLKTHLDRMANDSIYRLEQINSISDSLARDYFLNLVADKSLQRKIYEYHMENIYPSIFEAQNKFVNAFGDNLKLIKLDVPQIVGYEYRDDPKLIIKYIKEFLDQLNK</sequence>
<evidence type="ECO:0000313" key="2">
    <source>
        <dbReference type="EMBL" id="MBN7816967.1"/>
    </source>
</evidence>
<dbReference type="EMBL" id="JAFKCU010000003">
    <property type="protein sequence ID" value="MBN7816967.1"/>
    <property type="molecule type" value="Genomic_DNA"/>
</dbReference>
<accession>A0ABS3CIN8</accession>
<reference evidence="2 3" key="1">
    <citation type="submission" date="2021-03" db="EMBL/GenBank/DDBJ databases">
        <title>novel species isolated from a fishpond in China.</title>
        <authorList>
            <person name="Lu H."/>
            <person name="Cai Z."/>
        </authorList>
    </citation>
    <scope>NUCLEOTIDE SEQUENCE [LARGE SCALE GENOMIC DNA]</scope>
    <source>
        <strain evidence="2 3">YJ13C</strain>
    </source>
</reference>
<dbReference type="RefSeq" id="WP_206587617.1">
    <property type="nucleotide sequence ID" value="NZ_JAFKCU010000003.1"/>
</dbReference>
<feature type="domain" description="AB hydrolase-1" evidence="1">
    <location>
        <begin position="51"/>
        <end position="167"/>
    </location>
</feature>
<dbReference type="Gene3D" id="3.40.50.1820">
    <property type="entry name" value="alpha/beta hydrolase"/>
    <property type="match status" value="1"/>
</dbReference>
<dbReference type="GO" id="GO:0016787">
    <property type="term" value="F:hydrolase activity"/>
    <property type="evidence" value="ECO:0007669"/>
    <property type="project" value="UniProtKB-KW"/>
</dbReference>
<dbReference type="InterPro" id="IPR000073">
    <property type="entry name" value="AB_hydrolase_1"/>
</dbReference>
<dbReference type="InterPro" id="IPR050266">
    <property type="entry name" value="AB_hydrolase_sf"/>
</dbReference>
<evidence type="ECO:0000259" key="1">
    <source>
        <dbReference type="Pfam" id="PF00561"/>
    </source>
</evidence>
<evidence type="ECO:0000313" key="3">
    <source>
        <dbReference type="Proteomes" id="UP000664480"/>
    </source>
</evidence>